<feature type="transmembrane region" description="Helical" evidence="1">
    <location>
        <begin position="33"/>
        <end position="56"/>
    </location>
</feature>
<dbReference type="RefSeq" id="WP_155692790.1">
    <property type="nucleotide sequence ID" value="NZ_WKKC01000021.1"/>
</dbReference>
<feature type="transmembrane region" description="Helical" evidence="1">
    <location>
        <begin position="90"/>
        <end position="112"/>
    </location>
</feature>
<name>A0A9X4X9L3_LACJH</name>
<keyword evidence="1" id="KW-0472">Membrane</keyword>
<organism evidence="2 3">
    <name type="scientific">Lactobacillus johnsonii</name>
    <dbReference type="NCBI Taxonomy" id="33959"/>
    <lineage>
        <taxon>Bacteria</taxon>
        <taxon>Bacillati</taxon>
        <taxon>Bacillota</taxon>
        <taxon>Bacilli</taxon>
        <taxon>Lactobacillales</taxon>
        <taxon>Lactobacillaceae</taxon>
        <taxon>Lactobacillus</taxon>
    </lineage>
</organism>
<evidence type="ECO:0000313" key="2">
    <source>
        <dbReference type="EMBL" id="MTE03619.1"/>
    </source>
</evidence>
<dbReference type="EMBL" id="WKKC01000021">
    <property type="protein sequence ID" value="MTE03619.1"/>
    <property type="molecule type" value="Genomic_DNA"/>
</dbReference>
<sequence length="291" mass="33319">MIELIIRAAIMMTLIIVIFASYVSLLYRQSKTAFRITGFVGIDLLAIVVVIILLYFTGAIKSIPFLGKLIILINDLFSAFFGYIPKLPLLIWFVVPVIIVWLIFFFKSGYIYEKIKKDYFEFMAKHQPKKKTEDTTVSEKTKDIEKVKKEASKALKTTHAQLEKASKKAAEKPKIEPKTDLQQATSMPPQQHFLTGLYPTTIFNYRSITGMKKALSLLKKRPLVLGKTGKGYVAIYMTSKGYQELKILFSKSSLDITPLKASPSIVFFTYRETKTIPLRRYVEEIERMSKV</sequence>
<keyword evidence="1" id="KW-0812">Transmembrane</keyword>
<gene>
    <name evidence="2" type="ORF">GJU95_07540</name>
</gene>
<dbReference type="AlphaFoldDB" id="A0A9X4X9L3"/>
<evidence type="ECO:0000256" key="1">
    <source>
        <dbReference type="SAM" id="Phobius"/>
    </source>
</evidence>
<keyword evidence="1" id="KW-1133">Transmembrane helix</keyword>
<protein>
    <submittedName>
        <fullName evidence="2">Uncharacterized protein</fullName>
    </submittedName>
</protein>
<comment type="caution">
    <text evidence="2">The sequence shown here is derived from an EMBL/GenBank/DDBJ whole genome shotgun (WGS) entry which is preliminary data.</text>
</comment>
<reference evidence="2 3" key="1">
    <citation type="submission" date="2019-11" db="EMBL/GenBank/DDBJ databases">
        <title>Gastrointestinal microbiota of Peromyscus leucopus.</title>
        <authorList>
            <person name="Milovic A."/>
            <person name="Bassam K."/>
            <person name="Barbour A.G."/>
        </authorList>
    </citation>
    <scope>NUCLEOTIDE SEQUENCE [LARGE SCALE GENOMIC DNA]</scope>
    <source>
        <strain evidence="2 3">LL8</strain>
    </source>
</reference>
<accession>A0A9X4X9L3</accession>
<proteinExistence type="predicted"/>
<dbReference type="Proteomes" id="UP000488295">
    <property type="component" value="Unassembled WGS sequence"/>
</dbReference>
<evidence type="ECO:0000313" key="3">
    <source>
        <dbReference type="Proteomes" id="UP000488295"/>
    </source>
</evidence>
<feature type="transmembrane region" description="Helical" evidence="1">
    <location>
        <begin position="5"/>
        <end position="27"/>
    </location>
</feature>